<protein>
    <submittedName>
        <fullName evidence="1">Uncharacterized protein</fullName>
    </submittedName>
</protein>
<name>A0ACC1M238_9FUNG</name>
<evidence type="ECO:0000313" key="2">
    <source>
        <dbReference type="Proteomes" id="UP001139981"/>
    </source>
</evidence>
<keyword evidence="2" id="KW-1185">Reference proteome</keyword>
<comment type="caution">
    <text evidence="1">The sequence shown here is derived from an EMBL/GenBank/DDBJ whole genome shotgun (WGS) entry which is preliminary data.</text>
</comment>
<dbReference type="EMBL" id="JANBVB010000947">
    <property type="protein sequence ID" value="KAJ2891584.1"/>
    <property type="molecule type" value="Genomic_DNA"/>
</dbReference>
<feature type="non-terminal residue" evidence="1">
    <location>
        <position position="1"/>
    </location>
</feature>
<proteinExistence type="predicted"/>
<evidence type="ECO:0000313" key="1">
    <source>
        <dbReference type="EMBL" id="KAJ2891584.1"/>
    </source>
</evidence>
<reference evidence="1" key="1">
    <citation type="submission" date="2022-07" db="EMBL/GenBank/DDBJ databases">
        <title>Phylogenomic reconstructions and comparative analyses of Kickxellomycotina fungi.</title>
        <authorList>
            <person name="Reynolds N.K."/>
            <person name="Stajich J.E."/>
            <person name="Barry K."/>
            <person name="Grigoriev I.V."/>
            <person name="Crous P."/>
            <person name="Smith M.E."/>
        </authorList>
    </citation>
    <scope>NUCLEOTIDE SEQUENCE</scope>
    <source>
        <strain evidence="1">CBS 190363</strain>
    </source>
</reference>
<organism evidence="1 2">
    <name type="scientific">Coemansia aciculifera</name>
    <dbReference type="NCBI Taxonomy" id="417176"/>
    <lineage>
        <taxon>Eukaryota</taxon>
        <taxon>Fungi</taxon>
        <taxon>Fungi incertae sedis</taxon>
        <taxon>Zoopagomycota</taxon>
        <taxon>Kickxellomycotina</taxon>
        <taxon>Kickxellomycetes</taxon>
        <taxon>Kickxellales</taxon>
        <taxon>Kickxellaceae</taxon>
        <taxon>Coemansia</taxon>
    </lineage>
</organism>
<sequence length="58" mass="6895">RINLPTMCNKQNKNDNSILGAFRQFREDFFCRICGFNALSDFHLELHIRTYHETETTS</sequence>
<accession>A0ACC1M238</accession>
<dbReference type="Proteomes" id="UP001139981">
    <property type="component" value="Unassembled WGS sequence"/>
</dbReference>
<gene>
    <name evidence="1" type="ORF">IWW38_003557</name>
</gene>